<protein>
    <submittedName>
        <fullName evidence="1">Uncharacterized protein</fullName>
    </submittedName>
</protein>
<name>A0A8S5QDK3_9CAUD</name>
<organism evidence="1">
    <name type="scientific">Siphoviridae sp. ctpnN3</name>
    <dbReference type="NCBI Taxonomy" id="2825677"/>
    <lineage>
        <taxon>Viruses</taxon>
        <taxon>Duplodnaviria</taxon>
        <taxon>Heunggongvirae</taxon>
        <taxon>Uroviricota</taxon>
        <taxon>Caudoviricetes</taxon>
    </lineage>
</organism>
<reference evidence="1" key="1">
    <citation type="journal article" date="2021" name="Proc. Natl. Acad. Sci. U.S.A.">
        <title>A Catalog of Tens of Thousands of Viruses from Human Metagenomes Reveals Hidden Associations with Chronic Diseases.</title>
        <authorList>
            <person name="Tisza M.J."/>
            <person name="Buck C.B."/>
        </authorList>
    </citation>
    <scope>NUCLEOTIDE SEQUENCE</scope>
    <source>
        <strain evidence="1">CtpnN3</strain>
    </source>
</reference>
<sequence length="36" mass="3607">MLFSFAANAANTAFTANAAFAANAAAQSGMWAKVPT</sequence>
<proteinExistence type="predicted"/>
<evidence type="ECO:0000313" key="1">
    <source>
        <dbReference type="EMBL" id="DAE16881.1"/>
    </source>
</evidence>
<dbReference type="EMBL" id="BK015632">
    <property type="protein sequence ID" value="DAE16881.1"/>
    <property type="molecule type" value="Genomic_DNA"/>
</dbReference>
<accession>A0A8S5QDK3</accession>